<comment type="subcellular location">
    <subcellularLocation>
        <location evidence="1">Membrane</location>
        <topology evidence="1">Lipid-anchor</topology>
    </subcellularLocation>
</comment>
<protein>
    <submittedName>
        <fullName evidence="10">Ger(X)C family spore germination protein</fullName>
    </submittedName>
</protein>
<name>A0ABV5W3A2_9BACL</name>
<accession>A0ABV5W3A2</accession>
<evidence type="ECO:0000256" key="2">
    <source>
        <dbReference type="ARBA" id="ARBA00007886"/>
    </source>
</evidence>
<keyword evidence="7" id="KW-0449">Lipoprotein</keyword>
<keyword evidence="4" id="KW-0732">Signal</keyword>
<dbReference type="Pfam" id="PF25198">
    <property type="entry name" value="Spore_GerAC_N"/>
    <property type="match status" value="1"/>
</dbReference>
<comment type="similarity">
    <text evidence="2">Belongs to the GerABKC lipoprotein family.</text>
</comment>
<keyword evidence="5" id="KW-0472">Membrane</keyword>
<evidence type="ECO:0000259" key="8">
    <source>
        <dbReference type="Pfam" id="PF05504"/>
    </source>
</evidence>
<dbReference type="RefSeq" id="WP_344909013.1">
    <property type="nucleotide sequence ID" value="NZ_BAAAYO010000007.1"/>
</dbReference>
<dbReference type="PANTHER" id="PTHR35789">
    <property type="entry name" value="SPORE GERMINATION PROTEIN B3"/>
    <property type="match status" value="1"/>
</dbReference>
<evidence type="ECO:0000256" key="4">
    <source>
        <dbReference type="ARBA" id="ARBA00022729"/>
    </source>
</evidence>
<feature type="domain" description="Spore germination protein N-terminal" evidence="9">
    <location>
        <begin position="22"/>
        <end position="192"/>
    </location>
</feature>
<feature type="domain" description="Spore germination GerAC-like C-terminal" evidence="8">
    <location>
        <begin position="207"/>
        <end position="373"/>
    </location>
</feature>
<evidence type="ECO:0000256" key="1">
    <source>
        <dbReference type="ARBA" id="ARBA00004635"/>
    </source>
</evidence>
<evidence type="ECO:0000259" key="9">
    <source>
        <dbReference type="Pfam" id="PF25198"/>
    </source>
</evidence>
<evidence type="ECO:0000313" key="10">
    <source>
        <dbReference type="EMBL" id="MFB9755044.1"/>
    </source>
</evidence>
<keyword evidence="3" id="KW-0309">Germination</keyword>
<evidence type="ECO:0000313" key="11">
    <source>
        <dbReference type="Proteomes" id="UP001589619"/>
    </source>
</evidence>
<dbReference type="Gene3D" id="3.30.300.210">
    <property type="entry name" value="Nutrient germinant receptor protein C, domain 3"/>
    <property type="match status" value="1"/>
</dbReference>
<sequence>MRSIAFVVLSGLLLLVLTGCWDKAELTEFGYVQAVAIDRNASGKFELTTLFYVPSAGSETQKPTRKGITIKTQGDTIFDALRDISSQFGRKAKWDHMRIILLGEQLLRKQSAGEVLDFFSRDHEPRATVLMLVAEGQAGEYLTVKPFIEYTIGQQLRKMEKIAAKYSANTSRVPLFDLAIQLKSETGIATVPFAQLEKAAKTVTLAGVAVLKEGKVGFILTPAETQSLLMLTNQYEEGILEFPCPGKPDSPTDKESFEVFSLDTSVNPVIQHNEAAVDVRIKIKGSVGELRCSALMSREEGEQFEERIAKQVERDLQKTIARLQKEKTDALGIGNRIFRTNPALWKRWKPAWPDHFAAIRFHVAVEVRVLNTGMNIGTPFGKKGG</sequence>
<gene>
    <name evidence="10" type="ORF">ACFFNY_26005</name>
</gene>
<dbReference type="InterPro" id="IPR046953">
    <property type="entry name" value="Spore_GerAC-like_C"/>
</dbReference>
<dbReference type="PANTHER" id="PTHR35789:SF1">
    <property type="entry name" value="SPORE GERMINATION PROTEIN B3"/>
    <property type="match status" value="1"/>
</dbReference>
<dbReference type="EMBL" id="JBHMAG010000017">
    <property type="protein sequence ID" value="MFB9755044.1"/>
    <property type="molecule type" value="Genomic_DNA"/>
</dbReference>
<evidence type="ECO:0000256" key="3">
    <source>
        <dbReference type="ARBA" id="ARBA00022544"/>
    </source>
</evidence>
<keyword evidence="11" id="KW-1185">Reference proteome</keyword>
<dbReference type="InterPro" id="IPR008844">
    <property type="entry name" value="Spore_GerAC-like"/>
</dbReference>
<organism evidence="10 11">
    <name type="scientific">Paenibacillus hodogayensis</name>
    <dbReference type="NCBI Taxonomy" id="279208"/>
    <lineage>
        <taxon>Bacteria</taxon>
        <taxon>Bacillati</taxon>
        <taxon>Bacillota</taxon>
        <taxon>Bacilli</taxon>
        <taxon>Bacillales</taxon>
        <taxon>Paenibacillaceae</taxon>
        <taxon>Paenibacillus</taxon>
    </lineage>
</organism>
<dbReference type="Pfam" id="PF05504">
    <property type="entry name" value="Spore_GerAC"/>
    <property type="match status" value="1"/>
</dbReference>
<dbReference type="Gene3D" id="6.20.190.10">
    <property type="entry name" value="Nutrient germinant receptor protein C, domain 1"/>
    <property type="match status" value="1"/>
</dbReference>
<evidence type="ECO:0000256" key="6">
    <source>
        <dbReference type="ARBA" id="ARBA00023139"/>
    </source>
</evidence>
<dbReference type="InterPro" id="IPR038501">
    <property type="entry name" value="Spore_GerAC_C_sf"/>
</dbReference>
<evidence type="ECO:0000256" key="5">
    <source>
        <dbReference type="ARBA" id="ARBA00023136"/>
    </source>
</evidence>
<dbReference type="NCBIfam" id="TIGR02887">
    <property type="entry name" value="spore_ger_x_C"/>
    <property type="match status" value="1"/>
</dbReference>
<dbReference type="PROSITE" id="PS51257">
    <property type="entry name" value="PROKAR_LIPOPROTEIN"/>
    <property type="match status" value="1"/>
</dbReference>
<proteinExistence type="inferred from homology"/>
<keyword evidence="6" id="KW-0564">Palmitate</keyword>
<dbReference type="InterPro" id="IPR057336">
    <property type="entry name" value="GerAC_N"/>
</dbReference>
<comment type="caution">
    <text evidence="10">The sequence shown here is derived from an EMBL/GenBank/DDBJ whole genome shotgun (WGS) entry which is preliminary data.</text>
</comment>
<evidence type="ECO:0000256" key="7">
    <source>
        <dbReference type="ARBA" id="ARBA00023288"/>
    </source>
</evidence>
<reference evidence="10 11" key="1">
    <citation type="submission" date="2024-09" db="EMBL/GenBank/DDBJ databases">
        <authorList>
            <person name="Sun Q."/>
            <person name="Mori K."/>
        </authorList>
    </citation>
    <scope>NUCLEOTIDE SEQUENCE [LARGE SCALE GENOMIC DNA]</scope>
    <source>
        <strain evidence="10 11">JCM 12520</strain>
    </source>
</reference>
<dbReference type="Proteomes" id="UP001589619">
    <property type="component" value="Unassembled WGS sequence"/>
</dbReference>